<organism evidence="1">
    <name type="scientific">Arion vulgaris</name>
    <dbReference type="NCBI Taxonomy" id="1028688"/>
    <lineage>
        <taxon>Eukaryota</taxon>
        <taxon>Metazoa</taxon>
        <taxon>Spiralia</taxon>
        <taxon>Lophotrochozoa</taxon>
        <taxon>Mollusca</taxon>
        <taxon>Gastropoda</taxon>
        <taxon>Heterobranchia</taxon>
        <taxon>Euthyneura</taxon>
        <taxon>Panpulmonata</taxon>
        <taxon>Eupulmonata</taxon>
        <taxon>Stylommatophora</taxon>
        <taxon>Helicina</taxon>
        <taxon>Arionoidea</taxon>
        <taxon>Arionidae</taxon>
        <taxon>Arion</taxon>
    </lineage>
</organism>
<reference evidence="1" key="1">
    <citation type="submission" date="2014-12" db="EMBL/GenBank/DDBJ databases">
        <title>Insight into the proteome of Arion vulgaris.</title>
        <authorList>
            <person name="Aradska J."/>
            <person name="Bulat T."/>
            <person name="Smidak R."/>
            <person name="Sarate P."/>
            <person name="Gangsoo J."/>
            <person name="Sialana F."/>
            <person name="Bilban M."/>
            <person name="Lubec G."/>
        </authorList>
    </citation>
    <scope>NUCLEOTIDE SEQUENCE</scope>
    <source>
        <tissue evidence="1">Skin</tissue>
    </source>
</reference>
<protein>
    <submittedName>
        <fullName evidence="1">Uncharacterized protein</fullName>
    </submittedName>
</protein>
<name>A0A0B7BMA3_9EUPU</name>
<accession>A0A0B7BMA3</accession>
<sequence length="68" mass="7583">SIISFPAVGLLGQSQHRTPYLQVGGRQHFHYRDPSSPSRRPLVKIMCASQSTSQIEMHTYIVGQNCPS</sequence>
<feature type="non-terminal residue" evidence="1">
    <location>
        <position position="1"/>
    </location>
</feature>
<proteinExistence type="predicted"/>
<evidence type="ECO:0000313" key="1">
    <source>
        <dbReference type="EMBL" id="CEK94088.1"/>
    </source>
</evidence>
<dbReference type="EMBL" id="HACG01047223">
    <property type="protein sequence ID" value="CEK94088.1"/>
    <property type="molecule type" value="Transcribed_RNA"/>
</dbReference>
<dbReference type="AlphaFoldDB" id="A0A0B7BMA3"/>
<gene>
    <name evidence="1" type="primary">ORF198878</name>
</gene>